<keyword evidence="4" id="KW-0804">Transcription</keyword>
<dbReference type="SUPFAM" id="SSF46785">
    <property type="entry name" value="Winged helix' DNA-binding domain"/>
    <property type="match status" value="1"/>
</dbReference>
<comment type="similarity">
    <text evidence="1">Belongs to the LysR transcriptional regulatory family.</text>
</comment>
<dbReference type="PANTHER" id="PTHR30537:SF1">
    <property type="entry name" value="HTH-TYPE TRANSCRIPTIONAL REGULATOR PGRR"/>
    <property type="match status" value="1"/>
</dbReference>
<dbReference type="PATRIC" id="fig|1247726.3.peg.454"/>
<evidence type="ECO:0000256" key="4">
    <source>
        <dbReference type="ARBA" id="ARBA00023163"/>
    </source>
</evidence>
<dbReference type="GO" id="GO:0043565">
    <property type="term" value="F:sequence-specific DNA binding"/>
    <property type="evidence" value="ECO:0007669"/>
    <property type="project" value="TreeGrafter"/>
</dbReference>
<reference evidence="6 7" key="1">
    <citation type="journal article" date="2014" name="Microbiology">
        <title>Unravelling the complete genome sequence of Advenella mimigardefordensis strain DPN7T and novel insights in the catabolism of the xenobiotic polythioester precursor 3,3'-dithiodipropionate.</title>
        <authorList>
            <person name="Wubbeler J.H."/>
            <person name="Hiessl S."/>
            <person name="Schuldes J."/>
            <person name="Thurmer A."/>
            <person name="Daniel R."/>
            <person name="Steinbuchel A."/>
        </authorList>
    </citation>
    <scope>NUCLEOTIDE SEQUENCE [LARGE SCALE GENOMIC DNA]</scope>
    <source>
        <strain evidence="7">DSM 17166 / LMG 22922 / DPN7</strain>
    </source>
</reference>
<evidence type="ECO:0000256" key="2">
    <source>
        <dbReference type="ARBA" id="ARBA00023015"/>
    </source>
</evidence>
<dbReference type="GO" id="GO:0006351">
    <property type="term" value="P:DNA-templated transcription"/>
    <property type="evidence" value="ECO:0007669"/>
    <property type="project" value="TreeGrafter"/>
</dbReference>
<dbReference type="AlphaFoldDB" id="W0P6Y0"/>
<sequence length="308" mass="34124">MKENLNDLKIFVAVAQAHSFTRAAAQLGLSRSALSHAMLALEARLGVRLFIRTTRSVSTTDAGTRLLSTIAPHLDGIQQGLTSLTSLREKPAGTVRITAHDHAITTVLWPRLQPLLRDYPDVKIELNVDYGLTDIAAQSFDAGVRSGTRVDKDMIAVRIGPDLRMGVAGSPEYFQGKSLPELPRDLTDHSCINLRLPTHGGLYVWEFKKQDIPVNVRVDGQAIFNNTFLMLQAALQGVGLAYVPFDMIEPHVKAGRLVSVLEDWCPPFPGYHLYYPSRRHASPALNLVIEALRYRPQGDERARTGEKK</sequence>
<name>W0P6Y0_ADVMD</name>
<dbReference type="FunFam" id="1.10.10.10:FF:000001">
    <property type="entry name" value="LysR family transcriptional regulator"/>
    <property type="match status" value="1"/>
</dbReference>
<proteinExistence type="inferred from homology"/>
<evidence type="ECO:0000256" key="1">
    <source>
        <dbReference type="ARBA" id="ARBA00009437"/>
    </source>
</evidence>
<evidence type="ECO:0000313" key="6">
    <source>
        <dbReference type="EMBL" id="AHG62516.1"/>
    </source>
</evidence>
<dbReference type="InterPro" id="IPR058163">
    <property type="entry name" value="LysR-type_TF_proteobact-type"/>
</dbReference>
<dbReference type="PROSITE" id="PS50931">
    <property type="entry name" value="HTH_LYSR"/>
    <property type="match status" value="1"/>
</dbReference>
<dbReference type="Pfam" id="PF00126">
    <property type="entry name" value="HTH_1"/>
    <property type="match status" value="1"/>
</dbReference>
<dbReference type="EMBL" id="CP003915">
    <property type="protein sequence ID" value="AHG62516.1"/>
    <property type="molecule type" value="Genomic_DNA"/>
</dbReference>
<dbReference type="eggNOG" id="COG0583">
    <property type="taxonomic scope" value="Bacteria"/>
</dbReference>
<protein>
    <submittedName>
        <fullName evidence="6">Transcriptional regulator, LysR family</fullName>
    </submittedName>
</protein>
<evidence type="ECO:0000256" key="3">
    <source>
        <dbReference type="ARBA" id="ARBA00023125"/>
    </source>
</evidence>
<dbReference type="GO" id="GO:0003700">
    <property type="term" value="F:DNA-binding transcription factor activity"/>
    <property type="evidence" value="ECO:0007669"/>
    <property type="project" value="InterPro"/>
</dbReference>
<keyword evidence="2" id="KW-0805">Transcription regulation</keyword>
<dbReference type="InterPro" id="IPR005119">
    <property type="entry name" value="LysR_subst-bd"/>
</dbReference>
<dbReference type="PRINTS" id="PR00039">
    <property type="entry name" value="HTHLYSR"/>
</dbReference>
<dbReference type="STRING" id="1247726.MIM_c04140"/>
<dbReference type="InterPro" id="IPR036390">
    <property type="entry name" value="WH_DNA-bd_sf"/>
</dbReference>
<dbReference type="Pfam" id="PF03466">
    <property type="entry name" value="LysR_substrate"/>
    <property type="match status" value="1"/>
</dbReference>
<accession>W0P6Y0</accession>
<organism evidence="6 7">
    <name type="scientific">Advenella mimigardefordensis (strain DSM 17166 / LMG 22922 / DPN7)</name>
    <dbReference type="NCBI Taxonomy" id="1247726"/>
    <lineage>
        <taxon>Bacteria</taxon>
        <taxon>Pseudomonadati</taxon>
        <taxon>Pseudomonadota</taxon>
        <taxon>Betaproteobacteria</taxon>
        <taxon>Burkholderiales</taxon>
        <taxon>Alcaligenaceae</taxon>
    </lineage>
</organism>
<dbReference type="CDD" id="cd08474">
    <property type="entry name" value="PBP2_CrgA_like_5"/>
    <property type="match status" value="1"/>
</dbReference>
<dbReference type="InterPro" id="IPR000847">
    <property type="entry name" value="LysR_HTH_N"/>
</dbReference>
<dbReference type="Proteomes" id="UP000019095">
    <property type="component" value="Chromosome"/>
</dbReference>
<dbReference type="HOGENOM" id="CLU_039613_16_1_4"/>
<dbReference type="Gene3D" id="3.40.190.290">
    <property type="match status" value="1"/>
</dbReference>
<dbReference type="PANTHER" id="PTHR30537">
    <property type="entry name" value="HTH-TYPE TRANSCRIPTIONAL REGULATOR"/>
    <property type="match status" value="1"/>
</dbReference>
<dbReference type="InterPro" id="IPR036388">
    <property type="entry name" value="WH-like_DNA-bd_sf"/>
</dbReference>
<keyword evidence="7" id="KW-1185">Reference proteome</keyword>
<evidence type="ECO:0000259" key="5">
    <source>
        <dbReference type="PROSITE" id="PS50931"/>
    </source>
</evidence>
<dbReference type="SUPFAM" id="SSF53850">
    <property type="entry name" value="Periplasmic binding protein-like II"/>
    <property type="match status" value="1"/>
</dbReference>
<dbReference type="FunFam" id="3.40.190.290:FF:000012">
    <property type="entry name" value="Transcriptional regulator, LysR family"/>
    <property type="match status" value="1"/>
</dbReference>
<gene>
    <name evidence="6" type="ORF">MIM_c04140</name>
</gene>
<keyword evidence="3" id="KW-0238">DNA-binding</keyword>
<dbReference type="KEGG" id="amim:MIM_c04140"/>
<dbReference type="Gene3D" id="1.10.10.10">
    <property type="entry name" value="Winged helix-like DNA-binding domain superfamily/Winged helix DNA-binding domain"/>
    <property type="match status" value="1"/>
</dbReference>
<feature type="domain" description="HTH lysR-type" evidence="5">
    <location>
        <begin position="1"/>
        <end position="60"/>
    </location>
</feature>
<evidence type="ECO:0000313" key="7">
    <source>
        <dbReference type="Proteomes" id="UP000019095"/>
    </source>
</evidence>